<proteinExistence type="predicted"/>
<reference evidence="6 7" key="1">
    <citation type="submission" date="2018-03" db="EMBL/GenBank/DDBJ databases">
        <title>Genomic Encyclopedia of Archaeal and Bacterial Type Strains, Phase II (KMG-II): from individual species to whole genera.</title>
        <authorList>
            <person name="Goeker M."/>
        </authorList>
    </citation>
    <scope>NUCLEOTIDE SEQUENCE [LARGE SCALE GENOMIC DNA]</scope>
    <source>
        <strain evidence="6 7">DSM 45601</strain>
    </source>
</reference>
<evidence type="ECO:0000313" key="7">
    <source>
        <dbReference type="Proteomes" id="UP000237846"/>
    </source>
</evidence>
<name>A0A2T0Q5I9_9ACTN</name>
<dbReference type="OrthoDB" id="956698at2"/>
<keyword evidence="3" id="KW-0804">Transcription</keyword>
<evidence type="ECO:0000256" key="1">
    <source>
        <dbReference type="ARBA" id="ARBA00023015"/>
    </source>
</evidence>
<dbReference type="PANTHER" id="PTHR30055">
    <property type="entry name" value="HTH-TYPE TRANSCRIPTIONAL REGULATOR RUTR"/>
    <property type="match status" value="1"/>
</dbReference>
<organism evidence="6 7">
    <name type="scientific">Allonocardiopsis opalescens</name>
    <dbReference type="NCBI Taxonomy" id="1144618"/>
    <lineage>
        <taxon>Bacteria</taxon>
        <taxon>Bacillati</taxon>
        <taxon>Actinomycetota</taxon>
        <taxon>Actinomycetes</taxon>
        <taxon>Streptosporangiales</taxon>
        <taxon>Allonocardiopsis</taxon>
    </lineage>
</organism>
<dbReference type="InterPro" id="IPR009057">
    <property type="entry name" value="Homeodomain-like_sf"/>
</dbReference>
<dbReference type="GO" id="GO:0000976">
    <property type="term" value="F:transcription cis-regulatory region binding"/>
    <property type="evidence" value="ECO:0007669"/>
    <property type="project" value="TreeGrafter"/>
</dbReference>
<dbReference type="InterPro" id="IPR050109">
    <property type="entry name" value="HTH-type_TetR-like_transc_reg"/>
</dbReference>
<dbReference type="SUPFAM" id="SSF46689">
    <property type="entry name" value="Homeodomain-like"/>
    <property type="match status" value="1"/>
</dbReference>
<keyword evidence="1" id="KW-0805">Transcription regulation</keyword>
<evidence type="ECO:0000259" key="5">
    <source>
        <dbReference type="PROSITE" id="PS50977"/>
    </source>
</evidence>
<dbReference type="Proteomes" id="UP000237846">
    <property type="component" value="Unassembled WGS sequence"/>
</dbReference>
<keyword evidence="2 4" id="KW-0238">DNA-binding</keyword>
<feature type="domain" description="HTH tetR-type" evidence="5">
    <location>
        <begin position="9"/>
        <end position="69"/>
    </location>
</feature>
<dbReference type="Gene3D" id="1.10.357.10">
    <property type="entry name" value="Tetracycline Repressor, domain 2"/>
    <property type="match status" value="1"/>
</dbReference>
<dbReference type="PRINTS" id="PR00455">
    <property type="entry name" value="HTHTETR"/>
</dbReference>
<dbReference type="AlphaFoldDB" id="A0A2T0Q5I9"/>
<dbReference type="RefSeq" id="WP_106246836.1">
    <property type="nucleotide sequence ID" value="NZ_PVZC01000004.1"/>
</dbReference>
<evidence type="ECO:0000313" key="6">
    <source>
        <dbReference type="EMBL" id="PRX99085.1"/>
    </source>
</evidence>
<evidence type="ECO:0000256" key="3">
    <source>
        <dbReference type="ARBA" id="ARBA00023163"/>
    </source>
</evidence>
<dbReference type="PANTHER" id="PTHR30055:SF238">
    <property type="entry name" value="MYCOFACTOCIN BIOSYNTHESIS TRANSCRIPTIONAL REGULATOR MFTR-RELATED"/>
    <property type="match status" value="1"/>
</dbReference>
<protein>
    <submittedName>
        <fullName evidence="6">TetR family transcriptional regulator</fullName>
    </submittedName>
</protein>
<gene>
    <name evidence="6" type="ORF">CLV72_104665</name>
</gene>
<dbReference type="Pfam" id="PF00440">
    <property type="entry name" value="TetR_N"/>
    <property type="match status" value="1"/>
</dbReference>
<keyword evidence="7" id="KW-1185">Reference proteome</keyword>
<dbReference type="GO" id="GO:0003700">
    <property type="term" value="F:DNA-binding transcription factor activity"/>
    <property type="evidence" value="ECO:0007669"/>
    <property type="project" value="TreeGrafter"/>
</dbReference>
<dbReference type="Gene3D" id="1.10.10.60">
    <property type="entry name" value="Homeodomain-like"/>
    <property type="match status" value="1"/>
</dbReference>
<dbReference type="Pfam" id="PF17754">
    <property type="entry name" value="TetR_C_14"/>
    <property type="match status" value="1"/>
</dbReference>
<dbReference type="PROSITE" id="PS50977">
    <property type="entry name" value="HTH_TETR_2"/>
    <property type="match status" value="1"/>
</dbReference>
<accession>A0A2T0Q5I9</accession>
<evidence type="ECO:0000256" key="2">
    <source>
        <dbReference type="ARBA" id="ARBA00023125"/>
    </source>
</evidence>
<feature type="DNA-binding region" description="H-T-H motif" evidence="4">
    <location>
        <begin position="32"/>
        <end position="51"/>
    </location>
</feature>
<dbReference type="InterPro" id="IPR041347">
    <property type="entry name" value="MftR_C"/>
</dbReference>
<sequence length="192" mass="21151">MTLRERKKALTRSAIEDAALRLFQERGYDATTLEDVCESVLVSRRTFFRYFGHKEDVLLARFRDALTEAGTHLRDRPAGEGLRASLAAQFDRAAEIYDAAPERELIRIRLLSTTPSLAGGYLRVLTGFESMVRAFAAERTGEPADGPGVRLIAAGAMTAFRVALEVWADGGGTEPLGPLAQRNLERLLGDVR</sequence>
<dbReference type="InterPro" id="IPR001647">
    <property type="entry name" value="HTH_TetR"/>
</dbReference>
<dbReference type="EMBL" id="PVZC01000004">
    <property type="protein sequence ID" value="PRX99085.1"/>
    <property type="molecule type" value="Genomic_DNA"/>
</dbReference>
<evidence type="ECO:0000256" key="4">
    <source>
        <dbReference type="PROSITE-ProRule" id="PRU00335"/>
    </source>
</evidence>
<comment type="caution">
    <text evidence="6">The sequence shown here is derived from an EMBL/GenBank/DDBJ whole genome shotgun (WGS) entry which is preliminary data.</text>
</comment>